<evidence type="ECO:0000313" key="5">
    <source>
        <dbReference type="EMBL" id="KAG7339525.1"/>
    </source>
</evidence>
<dbReference type="GO" id="GO:0050660">
    <property type="term" value="F:flavin adenine dinucleotide binding"/>
    <property type="evidence" value="ECO:0007669"/>
    <property type="project" value="InterPro"/>
</dbReference>
<dbReference type="GO" id="GO:0004499">
    <property type="term" value="F:N,N-dimethylaniline monooxygenase activity"/>
    <property type="evidence" value="ECO:0007669"/>
    <property type="project" value="InterPro"/>
</dbReference>
<gene>
    <name evidence="5" type="ORF">IV203_002578</name>
    <name evidence="4" type="ORF">IV203_002682</name>
    <name evidence="6" type="ORF">IV203_034522</name>
</gene>
<dbReference type="EMBL" id="JAGRRH010000013">
    <property type="protein sequence ID" value="KAG7359424.1"/>
    <property type="molecule type" value="Genomic_DNA"/>
</dbReference>
<dbReference type="EMBL" id="JAGRRH010000033">
    <property type="protein sequence ID" value="KAG7339525.1"/>
    <property type="molecule type" value="Genomic_DNA"/>
</dbReference>
<proteinExistence type="predicted"/>
<dbReference type="OrthoDB" id="45126at2759"/>
<evidence type="ECO:0000256" key="1">
    <source>
        <dbReference type="ARBA" id="ARBA00022630"/>
    </source>
</evidence>
<dbReference type="EMBL" id="JAGRRH010000084">
    <property type="protein sequence ID" value="KAG7337419.1"/>
    <property type="molecule type" value="Genomic_DNA"/>
</dbReference>
<dbReference type="Pfam" id="PF12974">
    <property type="entry name" value="Phosphonate-bd"/>
    <property type="match status" value="1"/>
</dbReference>
<evidence type="ECO:0000313" key="4">
    <source>
        <dbReference type="EMBL" id="KAG7337419.1"/>
    </source>
</evidence>
<organism evidence="4 7">
    <name type="scientific">Nitzschia inconspicua</name>
    <dbReference type="NCBI Taxonomy" id="303405"/>
    <lineage>
        <taxon>Eukaryota</taxon>
        <taxon>Sar</taxon>
        <taxon>Stramenopiles</taxon>
        <taxon>Ochrophyta</taxon>
        <taxon>Bacillariophyta</taxon>
        <taxon>Bacillariophyceae</taxon>
        <taxon>Bacillariophycidae</taxon>
        <taxon>Bacillariales</taxon>
        <taxon>Bacillariaceae</taxon>
        <taxon>Nitzschia</taxon>
    </lineage>
</organism>
<dbReference type="GO" id="GO:0050661">
    <property type="term" value="F:NADP binding"/>
    <property type="evidence" value="ECO:0007669"/>
    <property type="project" value="InterPro"/>
</dbReference>
<dbReference type="AlphaFoldDB" id="A0A9K3K652"/>
<evidence type="ECO:0000256" key="2">
    <source>
        <dbReference type="ARBA" id="ARBA00022827"/>
    </source>
</evidence>
<evidence type="ECO:0000313" key="6">
    <source>
        <dbReference type="EMBL" id="KAG7359424.1"/>
    </source>
</evidence>
<keyword evidence="2" id="KW-0274">FAD</keyword>
<evidence type="ECO:0000313" key="7">
    <source>
        <dbReference type="Proteomes" id="UP000693970"/>
    </source>
</evidence>
<comment type="caution">
    <text evidence="4">The sequence shown here is derived from an EMBL/GenBank/DDBJ whole genome shotgun (WGS) entry which is preliminary data.</text>
</comment>
<keyword evidence="1" id="KW-0285">Flavoprotein</keyword>
<dbReference type="PANTHER" id="PTHR23023">
    <property type="entry name" value="DIMETHYLANILINE MONOOXYGENASE"/>
    <property type="match status" value="1"/>
</dbReference>
<evidence type="ECO:0000256" key="3">
    <source>
        <dbReference type="ARBA" id="ARBA00023002"/>
    </source>
</evidence>
<accession>A0A9K3K652</accession>
<dbReference type="Pfam" id="PF00743">
    <property type="entry name" value="FMO-like"/>
    <property type="match status" value="1"/>
</dbReference>
<keyword evidence="3" id="KW-0560">Oxidoreductase</keyword>
<dbReference type="InterPro" id="IPR050346">
    <property type="entry name" value="FMO-like"/>
</dbReference>
<dbReference type="Proteomes" id="UP000693970">
    <property type="component" value="Unassembled WGS sequence"/>
</dbReference>
<sequence length="865" mass="95412">MILSTAVRTAAKRCVPISSQVSGRRRWSSSAALVSTTKLRQQLEDGPLMMGCVCYDPAVYDIWGGIKDYLVEEAKVPFDYVLYTNYEQQVASLVQRHIDVAWNGPLAHVMVEQAIDYNNKDNQAVKKTVVSLGMRDVDRDFESIVIVRKDANISSVDDLNGQTVLTGACDSPQAHVVPLHYLQNVRNVQFADVLPQNLDLGKHGDTAAGEVKAMELMMGRDGAKVAIVSKMMWDRACQGMLPSIQAADLLNRCEVLDAVQLPVFDHCQFDAVLHDNDPPERKEKLQDFSDALFAMNMDNPKHQPLMKLEGIQKQWEGPRQQGYNIVRNAMIPGSSLANHRPANDLFRQQTRAYTVNSSTGGSKIRVAVVGAGVAGLQTVRALQARPDKVEVTAFEGASNVGGLWKQNYSNFGVQVPKQLYEFQDYPMTEVRWGEFPTGPQVQTHIENYADAYGLRKSIQLNTKVTGVTKQQDGADGNWKVETQSTVDGSTTEQSFDYVVVSTGLYSSLKKTLPNILANEGSDTVVHSSDFVDASVAKGKKVVVVGSGKSAVDCAVESSRAGASSVTLLQRTAHWPTPRKIAGVIPFQYIFMSRLGQALLSTHTAPIPGSGPAINAFHQSVIGPLLMKPVFRAVEELFAFQYGLYGDIRPKADVVKDFYDVALLLNSDLTDLRKVGKVTVQMGEMESFDSTSNQLTLKDGNTLDADLIVCATGFAQDYSILDADTTTGLDLQDDGMYLYRYILPEKVSNLAFIGHMAATTNISSYGIQAEWLARYLCNELVEVPTEDCVSKDIEARKEWARSWMPAVPNRGMNILLHQTHYHDQLLRDMGENPHRKSNPLSEYLMPYEPADYNGIMGGRPIITGTA</sequence>
<name>A0A9K3K652_9STRA</name>
<reference evidence="4" key="1">
    <citation type="journal article" date="2021" name="Sci. Rep.">
        <title>Diploid genomic architecture of Nitzschia inconspicua, an elite biomass production diatom.</title>
        <authorList>
            <person name="Oliver A."/>
            <person name="Podell S."/>
            <person name="Pinowska A."/>
            <person name="Traller J.C."/>
            <person name="Smith S.R."/>
            <person name="McClure R."/>
            <person name="Beliaev A."/>
            <person name="Bohutskyi P."/>
            <person name="Hill E.A."/>
            <person name="Rabines A."/>
            <person name="Zheng H."/>
            <person name="Allen L.Z."/>
            <person name="Kuo A."/>
            <person name="Grigoriev I.V."/>
            <person name="Allen A.E."/>
            <person name="Hazlebeck D."/>
            <person name="Allen E.E."/>
        </authorList>
    </citation>
    <scope>NUCLEOTIDE SEQUENCE</scope>
    <source>
        <strain evidence="4">Hildebrandi</strain>
    </source>
</reference>
<keyword evidence="4" id="KW-0503">Monooxygenase</keyword>
<keyword evidence="7" id="KW-1185">Reference proteome</keyword>
<reference evidence="4" key="2">
    <citation type="submission" date="2021-04" db="EMBL/GenBank/DDBJ databases">
        <authorList>
            <person name="Podell S."/>
        </authorList>
    </citation>
    <scope>NUCLEOTIDE SEQUENCE</scope>
    <source>
        <strain evidence="4">Hildebrandi</strain>
    </source>
</reference>
<dbReference type="InterPro" id="IPR020946">
    <property type="entry name" value="Flavin_mOase-like"/>
</dbReference>
<protein>
    <submittedName>
        <fullName evidence="4">Monooxygenase domain protein</fullName>
    </submittedName>
</protein>